<keyword evidence="2" id="KW-0472">Membrane</keyword>
<reference evidence="3" key="1">
    <citation type="submission" date="2021-12" db="EMBL/GenBank/DDBJ databases">
        <title>Black yeast isolated from Biological Soil Crust.</title>
        <authorList>
            <person name="Kurbessoian T."/>
        </authorList>
    </citation>
    <scope>NUCLEOTIDE SEQUENCE</scope>
    <source>
        <strain evidence="3">CCFEE 5208</strain>
    </source>
</reference>
<feature type="compositionally biased region" description="Basic and acidic residues" evidence="1">
    <location>
        <begin position="319"/>
        <end position="330"/>
    </location>
</feature>
<dbReference type="PANTHER" id="PTHR37577:SF1">
    <property type="entry name" value="INTEGRAL MEMBRANE PROTEIN"/>
    <property type="match status" value="1"/>
</dbReference>
<dbReference type="InterPro" id="IPR053018">
    <property type="entry name" value="Elsinochrome_Biosynth-Asso"/>
</dbReference>
<comment type="caution">
    <text evidence="3">The sequence shown here is derived from an EMBL/GenBank/DDBJ whole genome shotgun (WGS) entry which is preliminary data.</text>
</comment>
<protein>
    <submittedName>
        <fullName evidence="3">Uncharacterized protein</fullName>
    </submittedName>
</protein>
<dbReference type="AlphaFoldDB" id="A0AAN6FEK5"/>
<feature type="transmembrane region" description="Helical" evidence="2">
    <location>
        <begin position="184"/>
        <end position="203"/>
    </location>
</feature>
<sequence>MTLPQQWKPDNGAQGSSSSKKGGSQEDEHHDIEIANQPLTNASVVVAIVTSACVALLSSTTCCILASFQRDKAKNDEAVEEDGRTGVYPQVPQFAWYQYALHPSQAIAAKIHNEAFWKAVDLWRRVFDTLLMGMGLNQLITGLALLICAWHKFGLGSLDPHAILAYTTSMLSAFSYAKSQLFRSLVLLVYLILYIVRIAAWEHNGGSDVLWVSFGAYTILAICQLLQAWVWWREFRKPSVSKPENGLSGLGLDFSSSLIATILALYSTLSLKFGAQNQWSECNLNSSSENEWTFGQVLAVVLLAAPVLPGVDAYFEERAASEKEQTDAHELVPLTDPQDEVKSARSSTAETARSESHASDVAVIDRGDAEGGEMPPPIRRTTTRLESQD</sequence>
<feature type="transmembrane region" description="Helical" evidence="2">
    <location>
        <begin position="130"/>
        <end position="152"/>
    </location>
</feature>
<name>A0AAN6FEK5_9PEZI</name>
<proteinExistence type="predicted"/>
<dbReference type="EMBL" id="JASUXU010000054">
    <property type="protein sequence ID" value="KAK0314953.1"/>
    <property type="molecule type" value="Genomic_DNA"/>
</dbReference>
<evidence type="ECO:0000313" key="3">
    <source>
        <dbReference type="EMBL" id="KAK0314953.1"/>
    </source>
</evidence>
<keyword evidence="2" id="KW-1133">Transmembrane helix</keyword>
<accession>A0AAN6FEK5</accession>
<evidence type="ECO:0000256" key="2">
    <source>
        <dbReference type="SAM" id="Phobius"/>
    </source>
</evidence>
<dbReference type="PANTHER" id="PTHR37577">
    <property type="entry name" value="INTEGRAL MEMBRANE PROTEIN"/>
    <property type="match status" value="1"/>
</dbReference>
<feature type="region of interest" description="Disordered" evidence="1">
    <location>
        <begin position="319"/>
        <end position="389"/>
    </location>
</feature>
<evidence type="ECO:0000313" key="4">
    <source>
        <dbReference type="Proteomes" id="UP001168146"/>
    </source>
</evidence>
<feature type="transmembrane region" description="Helical" evidence="2">
    <location>
        <begin position="209"/>
        <end position="232"/>
    </location>
</feature>
<feature type="transmembrane region" description="Helical" evidence="2">
    <location>
        <begin position="252"/>
        <end position="273"/>
    </location>
</feature>
<organism evidence="3 4">
    <name type="scientific">Friedmanniomyces endolithicus</name>
    <dbReference type="NCBI Taxonomy" id="329885"/>
    <lineage>
        <taxon>Eukaryota</taxon>
        <taxon>Fungi</taxon>
        <taxon>Dikarya</taxon>
        <taxon>Ascomycota</taxon>
        <taxon>Pezizomycotina</taxon>
        <taxon>Dothideomycetes</taxon>
        <taxon>Dothideomycetidae</taxon>
        <taxon>Mycosphaerellales</taxon>
        <taxon>Teratosphaeriaceae</taxon>
        <taxon>Friedmanniomyces</taxon>
    </lineage>
</organism>
<feature type="transmembrane region" description="Helical" evidence="2">
    <location>
        <begin position="44"/>
        <end position="68"/>
    </location>
</feature>
<dbReference type="Proteomes" id="UP001168146">
    <property type="component" value="Unassembled WGS sequence"/>
</dbReference>
<feature type="region of interest" description="Disordered" evidence="1">
    <location>
        <begin position="1"/>
        <end position="28"/>
    </location>
</feature>
<keyword evidence="2" id="KW-0812">Transmembrane</keyword>
<feature type="compositionally biased region" description="Basic and acidic residues" evidence="1">
    <location>
        <begin position="352"/>
        <end position="369"/>
    </location>
</feature>
<gene>
    <name evidence="3" type="ORF">LTR82_012947</name>
</gene>
<evidence type="ECO:0000256" key="1">
    <source>
        <dbReference type="SAM" id="MobiDB-lite"/>
    </source>
</evidence>